<name>A0ACB9GTZ2_9ASTR</name>
<evidence type="ECO:0000313" key="1">
    <source>
        <dbReference type="EMBL" id="KAI3786543.1"/>
    </source>
</evidence>
<keyword evidence="2" id="KW-1185">Reference proteome</keyword>
<comment type="caution">
    <text evidence="1">The sequence shown here is derived from an EMBL/GenBank/DDBJ whole genome shotgun (WGS) entry which is preliminary data.</text>
</comment>
<dbReference type="Proteomes" id="UP001056120">
    <property type="component" value="Linkage Group LG13"/>
</dbReference>
<proteinExistence type="predicted"/>
<gene>
    <name evidence="1" type="ORF">L1987_40298</name>
</gene>
<accession>A0ACB9GTZ2</accession>
<reference evidence="2" key="1">
    <citation type="journal article" date="2022" name="Mol. Ecol. Resour.">
        <title>The genomes of chicory, endive, great burdock and yacon provide insights into Asteraceae palaeo-polyploidization history and plant inulin production.</title>
        <authorList>
            <person name="Fan W."/>
            <person name="Wang S."/>
            <person name="Wang H."/>
            <person name="Wang A."/>
            <person name="Jiang F."/>
            <person name="Liu H."/>
            <person name="Zhao H."/>
            <person name="Xu D."/>
            <person name="Zhang Y."/>
        </authorList>
    </citation>
    <scope>NUCLEOTIDE SEQUENCE [LARGE SCALE GENOMIC DNA]</scope>
    <source>
        <strain evidence="2">cv. Yunnan</strain>
    </source>
</reference>
<evidence type="ECO:0000313" key="2">
    <source>
        <dbReference type="Proteomes" id="UP001056120"/>
    </source>
</evidence>
<reference evidence="1 2" key="2">
    <citation type="journal article" date="2022" name="Mol. Ecol. Resour.">
        <title>The genomes of chicory, endive, great burdock and yacon provide insights into Asteraceae paleo-polyploidization history and plant inulin production.</title>
        <authorList>
            <person name="Fan W."/>
            <person name="Wang S."/>
            <person name="Wang H."/>
            <person name="Wang A."/>
            <person name="Jiang F."/>
            <person name="Liu H."/>
            <person name="Zhao H."/>
            <person name="Xu D."/>
            <person name="Zhang Y."/>
        </authorList>
    </citation>
    <scope>NUCLEOTIDE SEQUENCE [LARGE SCALE GENOMIC DNA]</scope>
    <source>
        <strain evidence="2">cv. Yunnan</strain>
        <tissue evidence="1">Leaves</tissue>
    </source>
</reference>
<organism evidence="1 2">
    <name type="scientific">Smallanthus sonchifolius</name>
    <dbReference type="NCBI Taxonomy" id="185202"/>
    <lineage>
        <taxon>Eukaryota</taxon>
        <taxon>Viridiplantae</taxon>
        <taxon>Streptophyta</taxon>
        <taxon>Embryophyta</taxon>
        <taxon>Tracheophyta</taxon>
        <taxon>Spermatophyta</taxon>
        <taxon>Magnoliopsida</taxon>
        <taxon>eudicotyledons</taxon>
        <taxon>Gunneridae</taxon>
        <taxon>Pentapetalae</taxon>
        <taxon>asterids</taxon>
        <taxon>campanulids</taxon>
        <taxon>Asterales</taxon>
        <taxon>Asteraceae</taxon>
        <taxon>Asteroideae</taxon>
        <taxon>Heliantheae alliance</taxon>
        <taxon>Millerieae</taxon>
        <taxon>Smallanthus</taxon>
    </lineage>
</organism>
<sequence>MEAGIAIYVSKCLTCSKVKVEYQKHSGLLQQLEIPMWKWEQISINFITKLPQTPSRCDSIWVHVDRLTKFAHFLAIKATDNIEKLTRIYLKEVVSRHGVPISIISDRDAGFISHFWQSLQQTLGTRLHMSTVYHPQTNGQKERTIQTLGDMLRACVIDFGNTWESHLPRVEFSYNKSYHTSIKAAPFEALYGRKCRSPICWAEVGDSQLTSPELVFETSENIVQIRNRMAATRDRQKSYADKSRKPLEFQVGDMLLLKVSPWKEVTLTVPLEELHIDEQLHFVKEPVEIMDRKVKTLRRSKIPIVRVRWNSKRGPEFTWECEDQMMRKYPHLFKQSMSNSKYAILDLLDWLEELLPARRAVFLD</sequence>
<dbReference type="EMBL" id="CM042030">
    <property type="protein sequence ID" value="KAI3786543.1"/>
    <property type="molecule type" value="Genomic_DNA"/>
</dbReference>
<protein>
    <submittedName>
        <fullName evidence="1">Uncharacterized protein</fullName>
    </submittedName>
</protein>